<evidence type="ECO:0000313" key="2">
    <source>
        <dbReference type="EMBL" id="NEA25506.1"/>
    </source>
</evidence>
<sequence>MPVLLRLAAIVGFAVAGWIALSALHDSAFAAERPHEMHVVHAVQAADEGSATLRHLTSRPGRHMMSDDVRDMGNDPMRYVRSRQHDLFDDKDRAVRHVRKAADAVGVPRVRLPDVRPERPVLGRLVTKVTDTRLVQRPAADARPKRREAAGAADEAAKDAAPAAAHPKAAAKAAPAPKAGDCSR</sequence>
<organism evidence="2 3">
    <name type="scientific">Actinomadura bangladeshensis</name>
    <dbReference type="NCBI Taxonomy" id="453573"/>
    <lineage>
        <taxon>Bacteria</taxon>
        <taxon>Bacillati</taxon>
        <taxon>Actinomycetota</taxon>
        <taxon>Actinomycetes</taxon>
        <taxon>Streptosporangiales</taxon>
        <taxon>Thermomonosporaceae</taxon>
        <taxon>Actinomadura</taxon>
    </lineage>
</organism>
<feature type="region of interest" description="Disordered" evidence="1">
    <location>
        <begin position="135"/>
        <end position="184"/>
    </location>
</feature>
<dbReference type="RefSeq" id="WP_203596821.1">
    <property type="nucleotide sequence ID" value="NZ_JAAGLI010000615.1"/>
</dbReference>
<evidence type="ECO:0000313" key="3">
    <source>
        <dbReference type="Proteomes" id="UP000475532"/>
    </source>
</evidence>
<feature type="compositionally biased region" description="Basic and acidic residues" evidence="1">
    <location>
        <begin position="140"/>
        <end position="149"/>
    </location>
</feature>
<dbReference type="AlphaFoldDB" id="A0A6L9QK90"/>
<feature type="non-terminal residue" evidence="2">
    <location>
        <position position="184"/>
    </location>
</feature>
<dbReference type="Proteomes" id="UP000475532">
    <property type="component" value="Unassembled WGS sequence"/>
</dbReference>
<gene>
    <name evidence="2" type="ORF">G3I70_23910</name>
</gene>
<dbReference type="EMBL" id="JAAGLI010000615">
    <property type="protein sequence ID" value="NEA25506.1"/>
    <property type="molecule type" value="Genomic_DNA"/>
</dbReference>
<reference evidence="2 3" key="1">
    <citation type="submission" date="2020-01" db="EMBL/GenBank/DDBJ databases">
        <title>Insect and environment-associated Actinomycetes.</title>
        <authorList>
            <person name="Currrie C."/>
            <person name="Chevrette M."/>
            <person name="Carlson C."/>
            <person name="Stubbendieck R."/>
            <person name="Wendt-Pienkowski E."/>
        </authorList>
    </citation>
    <scope>NUCLEOTIDE SEQUENCE [LARGE SCALE GENOMIC DNA]</scope>
    <source>
        <strain evidence="2 3">SID10258</strain>
    </source>
</reference>
<proteinExistence type="predicted"/>
<accession>A0A6L9QK90</accession>
<comment type="caution">
    <text evidence="2">The sequence shown here is derived from an EMBL/GenBank/DDBJ whole genome shotgun (WGS) entry which is preliminary data.</text>
</comment>
<feature type="compositionally biased region" description="Low complexity" evidence="1">
    <location>
        <begin position="150"/>
        <end position="184"/>
    </location>
</feature>
<evidence type="ECO:0000256" key="1">
    <source>
        <dbReference type="SAM" id="MobiDB-lite"/>
    </source>
</evidence>
<protein>
    <submittedName>
        <fullName evidence="2">Uncharacterized protein</fullName>
    </submittedName>
</protein>
<name>A0A6L9QK90_9ACTN</name>